<gene>
    <name evidence="2" type="ORF">SBF1_6160006</name>
</gene>
<keyword evidence="1" id="KW-0472">Membrane</keyword>
<feature type="transmembrane region" description="Helical" evidence="1">
    <location>
        <begin position="29"/>
        <end position="49"/>
    </location>
</feature>
<evidence type="ECO:0000313" key="3">
    <source>
        <dbReference type="Proteomes" id="UP000238916"/>
    </source>
</evidence>
<sequence>MARNNHCGLIPGVVTFPLAAALLKSGASFTAIVVFVSTSMMVGVVTYPVKARYFRHRAAIVRNTLALLFSFVVAIILGRILK</sequence>
<accession>A0A2U3LLZ5</accession>
<evidence type="ECO:0000256" key="1">
    <source>
        <dbReference type="SAM" id="Phobius"/>
    </source>
</evidence>
<proteinExistence type="predicted"/>
<evidence type="ECO:0000313" key="2">
    <source>
        <dbReference type="EMBL" id="SPF52864.1"/>
    </source>
</evidence>
<reference evidence="3" key="1">
    <citation type="submission" date="2018-02" db="EMBL/GenBank/DDBJ databases">
        <authorList>
            <person name="Hausmann B."/>
        </authorList>
    </citation>
    <scope>NUCLEOTIDE SEQUENCE [LARGE SCALE GENOMIC DNA]</scope>
    <source>
        <strain evidence="3">Peat soil MAG SbF1</strain>
    </source>
</reference>
<name>A0A2U3LLZ5_9FIRM</name>
<organism evidence="2 3">
    <name type="scientific">Candidatus Desulfosporosinus infrequens</name>
    <dbReference type="NCBI Taxonomy" id="2043169"/>
    <lineage>
        <taxon>Bacteria</taxon>
        <taxon>Bacillati</taxon>
        <taxon>Bacillota</taxon>
        <taxon>Clostridia</taxon>
        <taxon>Eubacteriales</taxon>
        <taxon>Desulfitobacteriaceae</taxon>
        <taxon>Desulfosporosinus</taxon>
    </lineage>
</organism>
<dbReference type="AlphaFoldDB" id="A0A2U3LLZ5"/>
<keyword evidence="1" id="KW-1133">Transmembrane helix</keyword>
<protein>
    <submittedName>
        <fullName evidence="2">Permease</fullName>
    </submittedName>
</protein>
<dbReference type="Proteomes" id="UP000238916">
    <property type="component" value="Unassembled WGS sequence"/>
</dbReference>
<feature type="transmembrane region" description="Helical" evidence="1">
    <location>
        <begin position="61"/>
        <end position="81"/>
    </location>
</feature>
<dbReference type="EMBL" id="OMOF01000575">
    <property type="protein sequence ID" value="SPF52864.1"/>
    <property type="molecule type" value="Genomic_DNA"/>
</dbReference>
<keyword evidence="1" id="KW-0812">Transmembrane</keyword>